<dbReference type="RefSeq" id="WP_036656143.1">
    <property type="nucleotide sequence ID" value="NZ_CP121102.1"/>
</dbReference>
<evidence type="ECO:0000313" key="1">
    <source>
        <dbReference type="EMBL" id="MDT2250762.1"/>
    </source>
</evidence>
<name>A0AAP5JYW3_9BACL</name>
<gene>
    <name evidence="1" type="ORF">P7H09_05120</name>
    <name evidence="2" type="ORF">P7H09_24455</name>
</gene>
<dbReference type="EMBL" id="JARQGV010000004">
    <property type="protein sequence ID" value="MDT2254276.1"/>
    <property type="molecule type" value="Genomic_DNA"/>
</dbReference>
<accession>A0AAP5JYW3</accession>
<comment type="caution">
    <text evidence="2">The sequence shown here is derived from an EMBL/GenBank/DDBJ whole genome shotgun (WGS) entry which is preliminary data.</text>
</comment>
<organism evidence="2 3">
    <name type="scientific">Paenibacillus larvae</name>
    <dbReference type="NCBI Taxonomy" id="1464"/>
    <lineage>
        <taxon>Bacteria</taxon>
        <taxon>Bacillati</taxon>
        <taxon>Bacillota</taxon>
        <taxon>Bacilli</taxon>
        <taxon>Bacillales</taxon>
        <taxon>Paenibacillaceae</taxon>
        <taxon>Paenibacillus</taxon>
    </lineage>
</organism>
<dbReference type="Proteomes" id="UP001259239">
    <property type="component" value="Unassembled WGS sequence"/>
</dbReference>
<sequence length="110" mass="12706">MELIQATRVIKDGKYKEALALYPRGDKFFNLLGQEVPIDDTVVFVPLPKGIYTPIWDFSEKVWKEGLSQEEIDQIKNRPDPPDPMKVMEDQIKALQQALNYVLVDQEEAK</sequence>
<evidence type="ECO:0000313" key="3">
    <source>
        <dbReference type="Proteomes" id="UP001259239"/>
    </source>
</evidence>
<protein>
    <submittedName>
        <fullName evidence="2">Uncharacterized protein</fullName>
    </submittedName>
</protein>
<evidence type="ECO:0000313" key="2">
    <source>
        <dbReference type="EMBL" id="MDT2254276.1"/>
    </source>
</evidence>
<reference evidence="2" key="1">
    <citation type="journal article" date="2023" name="J. Vet. Diagn. Invest.">
        <title>Oxytetracycline-resistant Paenibacillus larvae identified in commercial beekeeping operations in Saskatchewan using pooled honey sampling.</title>
        <authorList>
            <person name="Obshta O."/>
            <person name="Zabrodski M.W."/>
            <person name="Soomro T."/>
            <person name="Wilson G."/>
            <person name="Masood F."/>
            <person name="Thebeau J."/>
            <person name="Silva M.C.B."/>
            <person name="Biganski S."/>
            <person name="Kozii I.V."/>
            <person name="Koziy R.V."/>
            <person name="Raza M.F."/>
            <person name="Jose M.S."/>
            <person name="Simko E."/>
            <person name="Wood S.C."/>
        </authorList>
    </citation>
    <scope>NUCLEOTIDE SEQUENCE</scope>
    <source>
        <strain evidence="2">PL001</strain>
    </source>
</reference>
<proteinExistence type="predicted"/>
<dbReference type="AlphaFoldDB" id="A0AAP5JYW3"/>
<dbReference type="EMBL" id="JARQGV010000004">
    <property type="protein sequence ID" value="MDT2250762.1"/>
    <property type="molecule type" value="Genomic_DNA"/>
</dbReference>
<reference evidence="2" key="2">
    <citation type="submission" date="2023-03" db="EMBL/GenBank/DDBJ databases">
        <authorList>
            <person name="Obshta O."/>
            <person name="Zabrodski M.W."/>
            <person name="Soomro T."/>
            <person name="Wilson G."/>
            <person name="Masood F."/>
            <person name="Thebeau J."/>
            <person name="Bezerra Da Silva M.C."/>
            <person name="Raza F."/>
            <person name="Biganski S."/>
            <person name="Jose M."/>
            <person name="Camilli M."/>
            <person name="Kozii I.V."/>
            <person name="Kozii R.V."/>
            <person name="Simko E."/>
            <person name="Wood S.C."/>
        </authorList>
    </citation>
    <scope>NUCLEOTIDE SEQUENCE</scope>
    <source>
        <strain evidence="2">PL001</strain>
    </source>
</reference>